<dbReference type="InterPro" id="IPR030374">
    <property type="entry name" value="PABS"/>
</dbReference>
<keyword evidence="2" id="KW-0808">Transferase</keyword>
<dbReference type="PANTHER" id="PTHR43317">
    <property type="entry name" value="THERMOSPERMINE SYNTHASE ACAULIS5"/>
    <property type="match status" value="1"/>
</dbReference>
<dbReference type="PANTHER" id="PTHR43317:SF1">
    <property type="entry name" value="THERMOSPERMINE SYNTHASE ACAULIS5"/>
    <property type="match status" value="1"/>
</dbReference>
<protein>
    <recommendedName>
        <fullName evidence="4">PABS domain-containing protein</fullName>
    </recommendedName>
</protein>
<evidence type="ECO:0000313" key="5">
    <source>
        <dbReference type="EMBL" id="VAW73151.1"/>
    </source>
</evidence>
<accession>A0A3B0Y076</accession>
<name>A0A3B0Y076_9ZZZZ</name>
<dbReference type="GO" id="GO:0006596">
    <property type="term" value="P:polyamine biosynthetic process"/>
    <property type="evidence" value="ECO:0007669"/>
    <property type="project" value="UniProtKB-KW"/>
</dbReference>
<dbReference type="SUPFAM" id="SSF53335">
    <property type="entry name" value="S-adenosyl-L-methionine-dependent methyltransferases"/>
    <property type="match status" value="1"/>
</dbReference>
<proteinExistence type="inferred from homology"/>
<reference evidence="5" key="1">
    <citation type="submission" date="2018-06" db="EMBL/GenBank/DDBJ databases">
        <authorList>
            <person name="Zhirakovskaya E."/>
        </authorList>
    </citation>
    <scope>NUCLEOTIDE SEQUENCE</scope>
</reference>
<dbReference type="AlphaFoldDB" id="A0A3B0Y076"/>
<evidence type="ECO:0000256" key="1">
    <source>
        <dbReference type="ARBA" id="ARBA00007867"/>
    </source>
</evidence>
<keyword evidence="3" id="KW-0620">Polyamine biosynthesis</keyword>
<sequence>MYGGELIHKGSDEYGSIEIVDFQQALRSLHFGNKTQQSAMLLSNPFILVHKYAQAMMLPLSWKKPERVLVLGLGSGSIVRYLYNYCPQLIIDAVELRGEVIALAREYFLLPEPDERLHIYNESAFDWLKTHATVPSPDEPAQKGAMQTESSPDFRPRYDMVFVDMFLTTEVGKDIAINVSSQLDALTHLLNPEGSLIINQLGDDILSYPGLDTLRANFPQQLHTINIESLNSILIASKGHVPETLDEEGFYEVELNYMLPFRSYFKKLR</sequence>
<feature type="domain" description="PABS" evidence="4">
    <location>
        <begin position="1"/>
        <end position="138"/>
    </location>
</feature>
<dbReference type="Gene3D" id="3.40.50.150">
    <property type="entry name" value="Vaccinia Virus protein VP39"/>
    <property type="match status" value="1"/>
</dbReference>
<feature type="non-terminal residue" evidence="5">
    <location>
        <position position="269"/>
    </location>
</feature>
<dbReference type="EMBL" id="UOFJ01000700">
    <property type="protein sequence ID" value="VAW73151.1"/>
    <property type="molecule type" value="Genomic_DNA"/>
</dbReference>
<dbReference type="GO" id="GO:0016740">
    <property type="term" value="F:transferase activity"/>
    <property type="evidence" value="ECO:0007669"/>
    <property type="project" value="UniProtKB-KW"/>
</dbReference>
<evidence type="ECO:0000259" key="4">
    <source>
        <dbReference type="PROSITE" id="PS51006"/>
    </source>
</evidence>
<dbReference type="PROSITE" id="PS51006">
    <property type="entry name" value="PABS_2"/>
    <property type="match status" value="1"/>
</dbReference>
<dbReference type="InterPro" id="IPR029063">
    <property type="entry name" value="SAM-dependent_MTases_sf"/>
</dbReference>
<comment type="similarity">
    <text evidence="1">Belongs to the spermidine/spermine synthase family.</text>
</comment>
<gene>
    <name evidence="5" type="ORF">MNBD_GAMMA10-891</name>
</gene>
<organism evidence="5">
    <name type="scientific">hydrothermal vent metagenome</name>
    <dbReference type="NCBI Taxonomy" id="652676"/>
    <lineage>
        <taxon>unclassified sequences</taxon>
        <taxon>metagenomes</taxon>
        <taxon>ecological metagenomes</taxon>
    </lineage>
</organism>
<evidence type="ECO:0000256" key="3">
    <source>
        <dbReference type="ARBA" id="ARBA00023115"/>
    </source>
</evidence>
<evidence type="ECO:0000256" key="2">
    <source>
        <dbReference type="ARBA" id="ARBA00022679"/>
    </source>
</evidence>